<accession>A0A1J9Q361</accession>
<feature type="compositionally biased region" description="Low complexity" evidence="1">
    <location>
        <begin position="275"/>
        <end position="294"/>
    </location>
</feature>
<dbReference type="GO" id="GO:0005829">
    <property type="term" value="C:cytosol"/>
    <property type="evidence" value="ECO:0007669"/>
    <property type="project" value="TreeGrafter"/>
</dbReference>
<evidence type="ECO:0000313" key="4">
    <source>
        <dbReference type="Proteomes" id="UP000242791"/>
    </source>
</evidence>
<protein>
    <recommendedName>
        <fullName evidence="2">AMP-binding enzyme C-terminal domain-containing protein</fullName>
    </recommendedName>
</protein>
<dbReference type="EMBL" id="LGTZ01000906">
    <property type="protein sequence ID" value="OJD22985.1"/>
    <property type="molecule type" value="Genomic_DNA"/>
</dbReference>
<dbReference type="PANTHER" id="PTHR22754:SF32">
    <property type="entry name" value="DISCO-INTERACTING PROTEIN 2"/>
    <property type="match status" value="1"/>
</dbReference>
<feature type="compositionally biased region" description="Polar residues" evidence="1">
    <location>
        <begin position="343"/>
        <end position="353"/>
    </location>
</feature>
<proteinExistence type="predicted"/>
<sequence length="389" mass="44049">AVFQAGNLVVALIEVTRKAYLASLVPVILNAILNEHQVVADIIAFVPRGDFPRSRLGEKQRGKILASWVTRKMQTIAQFNIRDGEGFDSHLIDLPERTRTAPRVSSTAETGSRHPTPHPEPEVAAPPRQVESTPVVERAAPAEPAESFILPATAPSPEPRAASFRENDDNLNTTRNSYNPLNYDFPFDDKPKDFLDDYEYEDDEPAERPTRLAIVNPEEPDDQDKNNINNNKYTSLPPVPLAAGDVRSQNNNDGDHDPHTNYNHFHLDAYLSSASPGQSAGQHHQQHPQGPIPSLDMIPPENNHNSPNRRPDNRDSLPSQQERYSYLHNQPQMAGSTHGYDHPQNQGHGQWRSQNQYDTYQYQQQDYLVDDWPEEALLYQNQTQNQERR</sequence>
<feature type="domain" description="AMP-binding enzyme C-terminal" evidence="2">
    <location>
        <begin position="1"/>
        <end position="78"/>
    </location>
</feature>
<feature type="region of interest" description="Disordered" evidence="1">
    <location>
        <begin position="92"/>
        <end position="319"/>
    </location>
</feature>
<dbReference type="InterPro" id="IPR045851">
    <property type="entry name" value="AMP-bd_C_sf"/>
</dbReference>
<name>A0A1J9Q361_9EURO</name>
<dbReference type="STRING" id="1658174.A0A1J9Q361"/>
<gene>
    <name evidence="3" type="ORF">ACJ73_05666</name>
</gene>
<dbReference type="Pfam" id="PF23024">
    <property type="entry name" value="AMP-dom_DIP2-like"/>
    <property type="match status" value="1"/>
</dbReference>
<dbReference type="InterPro" id="IPR025110">
    <property type="entry name" value="AMP-bd_C"/>
</dbReference>
<feature type="compositionally biased region" description="Low complexity" evidence="1">
    <location>
        <begin position="134"/>
        <end position="146"/>
    </location>
</feature>
<feature type="non-terminal residue" evidence="3">
    <location>
        <position position="1"/>
    </location>
</feature>
<keyword evidence="4" id="KW-1185">Reference proteome</keyword>
<evidence type="ECO:0000256" key="1">
    <source>
        <dbReference type="SAM" id="MobiDB-lite"/>
    </source>
</evidence>
<dbReference type="OrthoDB" id="69964at2759"/>
<dbReference type="PANTHER" id="PTHR22754">
    <property type="entry name" value="DISCO-INTERACTING PROTEIN 2 DIP2 -RELATED"/>
    <property type="match status" value="1"/>
</dbReference>
<feature type="region of interest" description="Disordered" evidence="1">
    <location>
        <begin position="331"/>
        <end position="357"/>
    </location>
</feature>
<evidence type="ECO:0000313" key="3">
    <source>
        <dbReference type="EMBL" id="OJD22985.1"/>
    </source>
</evidence>
<reference evidence="3 4" key="1">
    <citation type="submission" date="2015-08" db="EMBL/GenBank/DDBJ databases">
        <title>Emmonsia species relationships and genome sequence.</title>
        <authorList>
            <person name="Cuomo C.A."/>
            <person name="Schwartz I.S."/>
            <person name="Kenyon C."/>
            <person name="De Hoog G.S."/>
            <person name="Govender N.P."/>
            <person name="Botha A."/>
            <person name="Moreno L."/>
            <person name="De Vries M."/>
            <person name="Munoz J.F."/>
            <person name="Stielow J.B."/>
        </authorList>
    </citation>
    <scope>NUCLEOTIDE SEQUENCE [LARGE SCALE GENOMIC DNA]</scope>
    <source>
        <strain evidence="3 4">EI222</strain>
    </source>
</reference>
<comment type="caution">
    <text evidence="3">The sequence shown here is derived from an EMBL/GenBank/DDBJ whole genome shotgun (WGS) entry which is preliminary data.</text>
</comment>
<dbReference type="Proteomes" id="UP000242791">
    <property type="component" value="Unassembled WGS sequence"/>
</dbReference>
<dbReference type="VEuPathDB" id="FungiDB:ACJ73_05666"/>
<organism evidence="3 4">
    <name type="scientific">Blastomyces percursus</name>
    <dbReference type="NCBI Taxonomy" id="1658174"/>
    <lineage>
        <taxon>Eukaryota</taxon>
        <taxon>Fungi</taxon>
        <taxon>Dikarya</taxon>
        <taxon>Ascomycota</taxon>
        <taxon>Pezizomycotina</taxon>
        <taxon>Eurotiomycetes</taxon>
        <taxon>Eurotiomycetidae</taxon>
        <taxon>Onygenales</taxon>
        <taxon>Ajellomycetaceae</taxon>
        <taxon>Blastomyces</taxon>
    </lineage>
</organism>
<feature type="compositionally biased region" description="Acidic residues" evidence="1">
    <location>
        <begin position="196"/>
        <end position="205"/>
    </location>
</feature>
<dbReference type="Gene3D" id="3.30.300.30">
    <property type="match status" value="1"/>
</dbReference>
<dbReference type="AlphaFoldDB" id="A0A1J9Q361"/>
<feature type="compositionally biased region" description="Polar residues" evidence="1">
    <location>
        <begin position="170"/>
        <end position="180"/>
    </location>
</feature>
<evidence type="ECO:0000259" key="2">
    <source>
        <dbReference type="Pfam" id="PF23024"/>
    </source>
</evidence>